<dbReference type="SUPFAM" id="SSF52374">
    <property type="entry name" value="Nucleotidylyl transferase"/>
    <property type="match status" value="1"/>
</dbReference>
<evidence type="ECO:0000256" key="8">
    <source>
        <dbReference type="ARBA" id="ARBA00022827"/>
    </source>
</evidence>
<gene>
    <name evidence="11" type="ORF">CDCA_CDCA01G0382</name>
</gene>
<dbReference type="InterPro" id="IPR014729">
    <property type="entry name" value="Rossmann-like_a/b/a_fold"/>
</dbReference>
<keyword evidence="5" id="KW-0808">Transferase</keyword>
<evidence type="ECO:0000256" key="9">
    <source>
        <dbReference type="ARBA" id="ARBA00022840"/>
    </source>
</evidence>
<dbReference type="Proteomes" id="UP001301350">
    <property type="component" value="Unassembled WGS sequence"/>
</dbReference>
<evidence type="ECO:0000256" key="7">
    <source>
        <dbReference type="ARBA" id="ARBA00022741"/>
    </source>
</evidence>
<evidence type="ECO:0000256" key="6">
    <source>
        <dbReference type="ARBA" id="ARBA00022695"/>
    </source>
</evidence>
<dbReference type="CDD" id="cd02064">
    <property type="entry name" value="FAD_synthetase_N"/>
    <property type="match status" value="1"/>
</dbReference>
<evidence type="ECO:0000313" key="11">
    <source>
        <dbReference type="EMBL" id="KAK4534357.1"/>
    </source>
</evidence>
<dbReference type="EMBL" id="JANCYW010000001">
    <property type="protein sequence ID" value="KAK4534357.1"/>
    <property type="molecule type" value="Genomic_DNA"/>
</dbReference>
<evidence type="ECO:0000259" key="10">
    <source>
        <dbReference type="Pfam" id="PF06574"/>
    </source>
</evidence>
<evidence type="ECO:0000256" key="5">
    <source>
        <dbReference type="ARBA" id="ARBA00022679"/>
    </source>
</evidence>
<dbReference type="AlphaFoldDB" id="A0AAV9IPT7"/>
<keyword evidence="8" id="KW-0274">FAD</keyword>
<dbReference type="Gene3D" id="3.40.50.620">
    <property type="entry name" value="HUPs"/>
    <property type="match status" value="1"/>
</dbReference>
<evidence type="ECO:0000256" key="2">
    <source>
        <dbReference type="ARBA" id="ARBA00012393"/>
    </source>
</evidence>
<reference evidence="11 12" key="1">
    <citation type="submission" date="2022-07" db="EMBL/GenBank/DDBJ databases">
        <title>Genome-wide signatures of adaptation to extreme environments.</title>
        <authorList>
            <person name="Cho C.H."/>
            <person name="Yoon H.S."/>
        </authorList>
    </citation>
    <scope>NUCLEOTIDE SEQUENCE [LARGE SCALE GENOMIC DNA]</scope>
    <source>
        <strain evidence="11 12">DBV 063 E5</strain>
    </source>
</reference>
<accession>A0AAV9IPT7</accession>
<keyword evidence="4" id="KW-0288">FMN</keyword>
<protein>
    <recommendedName>
        <fullName evidence="2">FAD synthase</fullName>
        <ecNumber evidence="2">2.7.7.2</ecNumber>
    </recommendedName>
</protein>
<dbReference type="Pfam" id="PF06574">
    <property type="entry name" value="FAD_syn"/>
    <property type="match status" value="1"/>
</dbReference>
<organism evidence="11 12">
    <name type="scientific">Cyanidium caldarium</name>
    <name type="common">Red alga</name>
    <dbReference type="NCBI Taxonomy" id="2771"/>
    <lineage>
        <taxon>Eukaryota</taxon>
        <taxon>Rhodophyta</taxon>
        <taxon>Bangiophyceae</taxon>
        <taxon>Cyanidiales</taxon>
        <taxon>Cyanidiaceae</taxon>
        <taxon>Cyanidium</taxon>
    </lineage>
</organism>
<keyword evidence="3" id="KW-0285">Flavoprotein</keyword>
<keyword evidence="9" id="KW-0067">ATP-binding</keyword>
<keyword evidence="6" id="KW-0548">Nucleotidyltransferase</keyword>
<keyword evidence="12" id="KW-1185">Reference proteome</keyword>
<dbReference type="GO" id="GO:0009231">
    <property type="term" value="P:riboflavin biosynthetic process"/>
    <property type="evidence" value="ECO:0007669"/>
    <property type="project" value="InterPro"/>
</dbReference>
<evidence type="ECO:0000313" key="12">
    <source>
        <dbReference type="Proteomes" id="UP001301350"/>
    </source>
</evidence>
<feature type="domain" description="FAD synthetase" evidence="10">
    <location>
        <begin position="140"/>
        <end position="220"/>
    </location>
</feature>
<comment type="caution">
    <text evidence="11">The sequence shown here is derived from an EMBL/GenBank/DDBJ whole genome shotgun (WGS) entry which is preliminary data.</text>
</comment>
<name>A0AAV9IPT7_CYACA</name>
<proteinExistence type="predicted"/>
<dbReference type="EC" id="2.7.7.2" evidence="2"/>
<dbReference type="GO" id="GO:0005524">
    <property type="term" value="F:ATP binding"/>
    <property type="evidence" value="ECO:0007669"/>
    <property type="project" value="UniProtKB-KW"/>
</dbReference>
<dbReference type="GO" id="GO:0003919">
    <property type="term" value="F:FMN adenylyltransferase activity"/>
    <property type="evidence" value="ECO:0007669"/>
    <property type="project" value="UniProtKB-EC"/>
</dbReference>
<dbReference type="InterPro" id="IPR015864">
    <property type="entry name" value="FAD_synthase"/>
</dbReference>
<evidence type="ECO:0000256" key="4">
    <source>
        <dbReference type="ARBA" id="ARBA00022643"/>
    </source>
</evidence>
<keyword evidence="7" id="KW-0547">Nucleotide-binding</keyword>
<evidence type="ECO:0000256" key="1">
    <source>
        <dbReference type="ARBA" id="ARBA00004726"/>
    </source>
</evidence>
<evidence type="ECO:0000256" key="3">
    <source>
        <dbReference type="ARBA" id="ARBA00022630"/>
    </source>
</evidence>
<comment type="pathway">
    <text evidence="1">Cofactor biosynthesis; FAD biosynthesis; FAD from FMN: step 1/1.</text>
</comment>
<sequence>MRTRTFSRRREIITSFMRPSSPLLFGGAWAGTLGRAVRRPGGGCVAARVTRGGRTLHVRNQAASSSERIIVPGKFDALHLGHRALVLRAAERGRPVLLSFSGMAEALGWEARLPIVPRTHMEQVVSSWLGGDADAFDSVVLPFAELRQMSPRAFLQEYVVRRLGAAGVVCGANWRFGHRAQGDVQTLLAFAEECIRDSRPLTVDALPPVLYGGERVSSTRVRECLARGDMEQVAGLLGRPHQVHGAMQVIGTEERGMEARVAGWENQPPIAPGWYAARAMVKAETRDGTAPATISVTVHMQPVDANANGAADEALLRNTPRRLRLHIPTEAAAAWQALRPHLTVNAPVRIALELSQRVSRAAQELPADPMAAPKVAYPQR</sequence>